<evidence type="ECO:0000313" key="2">
    <source>
        <dbReference type="EMBL" id="KAH3716125.1"/>
    </source>
</evidence>
<gene>
    <name evidence="2" type="ORF">DPMN_058843</name>
</gene>
<accession>A0A9D4C2R7</accession>
<name>A0A9D4C2R7_DREPO</name>
<keyword evidence="3" id="KW-1185">Reference proteome</keyword>
<reference evidence="2" key="1">
    <citation type="journal article" date="2019" name="bioRxiv">
        <title>The Genome of the Zebra Mussel, Dreissena polymorpha: A Resource for Invasive Species Research.</title>
        <authorList>
            <person name="McCartney M.A."/>
            <person name="Auch B."/>
            <person name="Kono T."/>
            <person name="Mallez S."/>
            <person name="Zhang Y."/>
            <person name="Obille A."/>
            <person name="Becker A."/>
            <person name="Abrahante J.E."/>
            <person name="Garbe J."/>
            <person name="Badalamenti J.P."/>
            <person name="Herman A."/>
            <person name="Mangelson H."/>
            <person name="Liachko I."/>
            <person name="Sullivan S."/>
            <person name="Sone E.D."/>
            <person name="Koren S."/>
            <person name="Silverstein K.A.T."/>
            <person name="Beckman K.B."/>
            <person name="Gohl D.M."/>
        </authorList>
    </citation>
    <scope>NUCLEOTIDE SEQUENCE</scope>
    <source>
        <strain evidence="2">Duluth1</strain>
        <tissue evidence="2">Whole animal</tissue>
    </source>
</reference>
<feature type="compositionally biased region" description="Basic and acidic residues" evidence="1">
    <location>
        <begin position="12"/>
        <end position="38"/>
    </location>
</feature>
<proteinExistence type="predicted"/>
<sequence>MKGPRVVSESSCKSDRGHSTERRGDSGRSYNRDSRRGANDVGDNVVGNFHRYDCGDRRKSHSELDQVDRRGSRGYPRRSYSGDKYDRR</sequence>
<reference evidence="2" key="2">
    <citation type="submission" date="2020-11" db="EMBL/GenBank/DDBJ databases">
        <authorList>
            <person name="McCartney M.A."/>
            <person name="Auch B."/>
            <person name="Kono T."/>
            <person name="Mallez S."/>
            <person name="Becker A."/>
            <person name="Gohl D.M."/>
            <person name="Silverstein K.A.T."/>
            <person name="Koren S."/>
            <person name="Bechman K.B."/>
            <person name="Herman A."/>
            <person name="Abrahante J.E."/>
            <person name="Garbe J."/>
        </authorList>
    </citation>
    <scope>NUCLEOTIDE SEQUENCE</scope>
    <source>
        <strain evidence="2">Duluth1</strain>
        <tissue evidence="2">Whole animal</tissue>
    </source>
</reference>
<feature type="compositionally biased region" description="Basic and acidic residues" evidence="1">
    <location>
        <begin position="50"/>
        <end position="71"/>
    </location>
</feature>
<protein>
    <submittedName>
        <fullName evidence="2">Uncharacterized protein</fullName>
    </submittedName>
</protein>
<comment type="caution">
    <text evidence="2">The sequence shown here is derived from an EMBL/GenBank/DDBJ whole genome shotgun (WGS) entry which is preliminary data.</text>
</comment>
<evidence type="ECO:0000256" key="1">
    <source>
        <dbReference type="SAM" id="MobiDB-lite"/>
    </source>
</evidence>
<dbReference type="Proteomes" id="UP000828390">
    <property type="component" value="Unassembled WGS sequence"/>
</dbReference>
<dbReference type="AlphaFoldDB" id="A0A9D4C2R7"/>
<feature type="region of interest" description="Disordered" evidence="1">
    <location>
        <begin position="1"/>
        <end position="88"/>
    </location>
</feature>
<dbReference type="EMBL" id="JAIWYP010000013">
    <property type="protein sequence ID" value="KAH3716125.1"/>
    <property type="molecule type" value="Genomic_DNA"/>
</dbReference>
<organism evidence="2 3">
    <name type="scientific">Dreissena polymorpha</name>
    <name type="common">Zebra mussel</name>
    <name type="synonym">Mytilus polymorpha</name>
    <dbReference type="NCBI Taxonomy" id="45954"/>
    <lineage>
        <taxon>Eukaryota</taxon>
        <taxon>Metazoa</taxon>
        <taxon>Spiralia</taxon>
        <taxon>Lophotrochozoa</taxon>
        <taxon>Mollusca</taxon>
        <taxon>Bivalvia</taxon>
        <taxon>Autobranchia</taxon>
        <taxon>Heteroconchia</taxon>
        <taxon>Euheterodonta</taxon>
        <taxon>Imparidentia</taxon>
        <taxon>Neoheterodontei</taxon>
        <taxon>Myida</taxon>
        <taxon>Dreissenoidea</taxon>
        <taxon>Dreissenidae</taxon>
        <taxon>Dreissena</taxon>
    </lineage>
</organism>
<evidence type="ECO:0000313" key="3">
    <source>
        <dbReference type="Proteomes" id="UP000828390"/>
    </source>
</evidence>